<evidence type="ECO:0000313" key="2">
    <source>
        <dbReference type="Proteomes" id="UP000005239"/>
    </source>
</evidence>
<reference evidence="2" key="1">
    <citation type="journal article" date="2008" name="Nat. Genet.">
        <title>The Pristionchus pacificus genome provides a unique perspective on nematode lifestyle and parasitism.</title>
        <authorList>
            <person name="Dieterich C."/>
            <person name="Clifton S.W."/>
            <person name="Schuster L.N."/>
            <person name="Chinwalla A."/>
            <person name="Delehaunty K."/>
            <person name="Dinkelacker I."/>
            <person name="Fulton L."/>
            <person name="Fulton R."/>
            <person name="Godfrey J."/>
            <person name="Minx P."/>
            <person name="Mitreva M."/>
            <person name="Roeseler W."/>
            <person name="Tian H."/>
            <person name="Witte H."/>
            <person name="Yang S.P."/>
            <person name="Wilson R.K."/>
            <person name="Sommer R.J."/>
        </authorList>
    </citation>
    <scope>NUCLEOTIDE SEQUENCE [LARGE SCALE GENOMIC DNA]</scope>
    <source>
        <strain evidence="2">PS312</strain>
    </source>
</reference>
<reference evidence="1" key="2">
    <citation type="submission" date="2022-06" db="UniProtKB">
        <authorList>
            <consortium name="EnsemblMetazoa"/>
        </authorList>
    </citation>
    <scope>IDENTIFICATION</scope>
    <source>
        <strain evidence="1">PS312</strain>
    </source>
</reference>
<protein>
    <submittedName>
        <fullName evidence="1">Uncharacterized protein</fullName>
    </submittedName>
</protein>
<gene>
    <name evidence="1" type="primary">WBGene00277257</name>
</gene>
<evidence type="ECO:0000313" key="1">
    <source>
        <dbReference type="EnsemblMetazoa" id="PPA38888.1"/>
    </source>
</evidence>
<name>A0A2A6BD52_PRIPA</name>
<dbReference type="AlphaFoldDB" id="A0A2A6BD52"/>
<accession>A0A2A6BD52</accession>
<dbReference type="Proteomes" id="UP000005239">
    <property type="component" value="Unassembled WGS sequence"/>
</dbReference>
<proteinExistence type="predicted"/>
<accession>A0A8R1YZ29</accession>
<organism evidence="1 2">
    <name type="scientific">Pristionchus pacificus</name>
    <name type="common">Parasitic nematode worm</name>
    <dbReference type="NCBI Taxonomy" id="54126"/>
    <lineage>
        <taxon>Eukaryota</taxon>
        <taxon>Metazoa</taxon>
        <taxon>Ecdysozoa</taxon>
        <taxon>Nematoda</taxon>
        <taxon>Chromadorea</taxon>
        <taxon>Rhabditida</taxon>
        <taxon>Rhabditina</taxon>
        <taxon>Diplogasteromorpha</taxon>
        <taxon>Diplogasteroidea</taxon>
        <taxon>Neodiplogasteridae</taxon>
        <taxon>Pristionchus</taxon>
    </lineage>
</organism>
<dbReference type="EnsemblMetazoa" id="PPA38888.1">
    <property type="protein sequence ID" value="PPA38888.1"/>
    <property type="gene ID" value="WBGene00277257"/>
</dbReference>
<keyword evidence="2" id="KW-1185">Reference proteome</keyword>
<sequence>MIVIQRSFTTDKGISSIRGKRGTATRQRPSERREYMIRGVSLDEQRGRGSRQIAECGVSAVKVHDGRSLVRERAISGGRPSGGGLPPSPLPSAIPPPFFIHLACLLSYSGTPQAAKMTIRYGSDSTLPTINSIDFNQIIPHANSMHILIKLPDAPPDNGCDNPDAVGWRVRHSRSLVSRGLLYSRLYDEKCYRSSAAFYRDWVEALMSEGSRAEVDSIIELAKENEATPMKMLEKTIESLAEDNMELREKVLTVLGDVTHDITTIIREAEAPAAPTNFTVDELNFVLSSTKMSEVLVYLGAALAPPEALHLISERIGAMRVVAYEVDAQEPK</sequence>
<dbReference type="Gene3D" id="1.25.40.430">
    <property type="match status" value="1"/>
</dbReference>